<dbReference type="SUPFAM" id="SSF52980">
    <property type="entry name" value="Restriction endonuclease-like"/>
    <property type="match status" value="1"/>
</dbReference>
<evidence type="ECO:0000259" key="1">
    <source>
        <dbReference type="Pfam" id="PF04471"/>
    </source>
</evidence>
<accession>A0ABW9YN28</accession>
<gene>
    <name evidence="2" type="ORF">EIZ48_19145</name>
</gene>
<keyword evidence="2" id="KW-0540">Nuclease</keyword>
<sequence length="268" mass="30386">MWIFDGIIDASCDECDSVYKIPVKDFEVDCYDSSYSENGMGQKNEYQLLYQFDCTRCGNDISLNFDVTEYPVDVLNSVINNSSGASCNSKPYFTYLDDSPIYTLPQPKIWLPGDDRIITDINLIRSNIPNLTRFLRDNPQHLHQIEPREFEQVIAEIFKNSGFEVTLTKSTRDGGKDIIAIQRHALGIDTKYFIECKRYAPDNKVGVEVVRALHGVKNTIGGPNKVILVTTSAFTQGAIDFAQSQASSCWDISLKDYQDILSWLNAYR</sequence>
<dbReference type="InterPro" id="IPR011856">
    <property type="entry name" value="tRNA_endonuc-like_dom_sf"/>
</dbReference>
<comment type="caution">
    <text evidence="2">The sequence shown here is derived from an EMBL/GenBank/DDBJ whole genome shotgun (WGS) entry which is preliminary data.</text>
</comment>
<dbReference type="Gene3D" id="3.40.1350.10">
    <property type="match status" value="1"/>
</dbReference>
<dbReference type="PANTHER" id="PTHR30015">
    <property type="entry name" value="MRR RESTRICTION SYSTEM PROTEIN"/>
    <property type="match status" value="1"/>
</dbReference>
<dbReference type="EMBL" id="RSEJ01000022">
    <property type="protein sequence ID" value="NBI54636.1"/>
    <property type="molecule type" value="Genomic_DNA"/>
</dbReference>
<keyword evidence="2" id="KW-0255">Endonuclease</keyword>
<feature type="domain" description="Restriction endonuclease type IV Mrr" evidence="1">
    <location>
        <begin position="142"/>
        <end position="264"/>
    </location>
</feature>
<dbReference type="InterPro" id="IPR007560">
    <property type="entry name" value="Restrct_endonuc_IV_Mrr"/>
</dbReference>
<dbReference type="RefSeq" id="WP_160654847.1">
    <property type="nucleotide sequence ID" value="NZ_RSEJ01000022.1"/>
</dbReference>
<evidence type="ECO:0000313" key="3">
    <source>
        <dbReference type="Proteomes" id="UP000738517"/>
    </source>
</evidence>
<dbReference type="GO" id="GO:0004519">
    <property type="term" value="F:endonuclease activity"/>
    <property type="evidence" value="ECO:0007669"/>
    <property type="project" value="UniProtKB-KW"/>
</dbReference>
<protein>
    <submittedName>
        <fullName evidence="2">Restriction endonuclease</fullName>
    </submittedName>
</protein>
<dbReference type="InterPro" id="IPR011335">
    <property type="entry name" value="Restrct_endonuc-II-like"/>
</dbReference>
<keyword evidence="3" id="KW-1185">Reference proteome</keyword>
<dbReference type="Pfam" id="PF04471">
    <property type="entry name" value="Mrr_cat"/>
    <property type="match status" value="1"/>
</dbReference>
<organism evidence="2 3">
    <name type="scientific">Photobacterium alginatilyticum</name>
    <dbReference type="NCBI Taxonomy" id="1775171"/>
    <lineage>
        <taxon>Bacteria</taxon>
        <taxon>Pseudomonadati</taxon>
        <taxon>Pseudomonadota</taxon>
        <taxon>Gammaproteobacteria</taxon>
        <taxon>Vibrionales</taxon>
        <taxon>Vibrionaceae</taxon>
        <taxon>Photobacterium</taxon>
    </lineage>
</organism>
<proteinExistence type="predicted"/>
<name>A0ABW9YN28_9GAMM</name>
<dbReference type="Proteomes" id="UP000738517">
    <property type="component" value="Unassembled WGS sequence"/>
</dbReference>
<dbReference type="InterPro" id="IPR052906">
    <property type="entry name" value="Type_IV_Methyl-Rstrct_Enzyme"/>
</dbReference>
<reference evidence="2 3" key="1">
    <citation type="journal article" date="2017" name="Int. J. Syst. Evol. Microbiol.">
        <title>Photobacterium alginatilyticum sp. nov., a marine bacterium isolated from bottom seawater.</title>
        <authorList>
            <person name="Wang X."/>
            <person name="Wang Y."/>
            <person name="Yang X."/>
            <person name="Sun H."/>
            <person name="Li B."/>
            <person name="Zhang X.H."/>
        </authorList>
    </citation>
    <scope>NUCLEOTIDE SEQUENCE [LARGE SCALE GENOMIC DNA]</scope>
    <source>
        <strain evidence="2 3">P03D4</strain>
    </source>
</reference>
<dbReference type="PANTHER" id="PTHR30015:SF6">
    <property type="entry name" value="SLL1429 PROTEIN"/>
    <property type="match status" value="1"/>
</dbReference>
<keyword evidence="2" id="KW-0378">Hydrolase</keyword>
<evidence type="ECO:0000313" key="2">
    <source>
        <dbReference type="EMBL" id="NBI54636.1"/>
    </source>
</evidence>